<dbReference type="Proteomes" id="UP000521676">
    <property type="component" value="Unassembled WGS sequence"/>
</dbReference>
<evidence type="ECO:0000313" key="10">
    <source>
        <dbReference type="EMBL" id="WJW70012.1"/>
    </source>
</evidence>
<dbReference type="Pfam" id="PF03595">
    <property type="entry name" value="SLAC1"/>
    <property type="match status" value="1"/>
</dbReference>
<dbReference type="CDD" id="cd09321">
    <property type="entry name" value="TDT_like_3"/>
    <property type="match status" value="1"/>
</dbReference>
<evidence type="ECO:0000313" key="12">
    <source>
        <dbReference type="Proteomes" id="UP001431572"/>
    </source>
</evidence>
<dbReference type="Proteomes" id="UP001431572">
    <property type="component" value="Plasmid unnamed1"/>
</dbReference>
<dbReference type="PANTHER" id="PTHR31686">
    <property type="match status" value="1"/>
</dbReference>
<dbReference type="InterPro" id="IPR051629">
    <property type="entry name" value="Sulfite_efflux_TDT"/>
</dbReference>
<evidence type="ECO:0000256" key="2">
    <source>
        <dbReference type="ARBA" id="ARBA00008566"/>
    </source>
</evidence>
<dbReference type="PANTHER" id="PTHR31686:SF1">
    <property type="entry name" value="SULFITE EFFLUX PUMP SSU1"/>
    <property type="match status" value="1"/>
</dbReference>
<evidence type="ECO:0000256" key="4">
    <source>
        <dbReference type="ARBA" id="ARBA00022475"/>
    </source>
</evidence>
<dbReference type="RefSeq" id="WP_341471897.1">
    <property type="nucleotide sequence ID" value="NZ_CP128401.1"/>
</dbReference>
<name>A0A8T7M4H4_9CHLR</name>
<feature type="transmembrane region" description="Helical" evidence="8">
    <location>
        <begin position="266"/>
        <end position="287"/>
    </location>
</feature>
<keyword evidence="4" id="KW-1003">Cell membrane</keyword>
<evidence type="ECO:0008006" key="13">
    <source>
        <dbReference type="Google" id="ProtNLM"/>
    </source>
</evidence>
<evidence type="ECO:0000256" key="3">
    <source>
        <dbReference type="ARBA" id="ARBA00022448"/>
    </source>
</evidence>
<feature type="transmembrane region" description="Helical" evidence="8">
    <location>
        <begin position="197"/>
        <end position="220"/>
    </location>
</feature>
<protein>
    <recommendedName>
        <fullName evidence="13">C4-dicarboxylate ABC transporter</fullName>
    </recommendedName>
</protein>
<feature type="transmembrane region" description="Helical" evidence="8">
    <location>
        <begin position="232"/>
        <end position="254"/>
    </location>
</feature>
<feature type="transmembrane region" description="Helical" evidence="8">
    <location>
        <begin position="52"/>
        <end position="77"/>
    </location>
</feature>
<gene>
    <name evidence="9" type="ORF">HXX08_14115</name>
    <name evidence="10" type="ORF">OZ401_004814</name>
</gene>
<comment type="similarity">
    <text evidence="2">Belongs to the tellurite-resistance/dicarboxylate transporter (TDT) family.</text>
</comment>
<reference evidence="9 11" key="1">
    <citation type="submission" date="2020-06" db="EMBL/GenBank/DDBJ databases">
        <title>Anoxygenic phototrophic Chloroflexota member uses a Type I reaction center.</title>
        <authorList>
            <person name="Tsuji J.M."/>
            <person name="Shaw N.A."/>
            <person name="Nagashima S."/>
            <person name="Venkiteswaran J."/>
            <person name="Schiff S.L."/>
            <person name="Hanada S."/>
            <person name="Tank M."/>
            <person name="Neufeld J.D."/>
        </authorList>
    </citation>
    <scope>NUCLEOTIDE SEQUENCE [LARGE SCALE GENOMIC DNA]</scope>
    <source>
        <strain evidence="9">L227-S17</strain>
    </source>
</reference>
<feature type="transmembrane region" description="Helical" evidence="8">
    <location>
        <begin position="20"/>
        <end position="40"/>
    </location>
</feature>
<keyword evidence="3" id="KW-0813">Transport</keyword>
<dbReference type="AlphaFoldDB" id="A0A8T7M4H4"/>
<dbReference type="GO" id="GO:0005886">
    <property type="term" value="C:plasma membrane"/>
    <property type="evidence" value="ECO:0007669"/>
    <property type="project" value="UniProtKB-SubCell"/>
</dbReference>
<dbReference type="InterPro" id="IPR038665">
    <property type="entry name" value="Voltage-dep_anion_channel_sf"/>
</dbReference>
<proteinExistence type="inferred from homology"/>
<feature type="transmembrane region" description="Helical" evidence="8">
    <location>
        <begin position="307"/>
        <end position="327"/>
    </location>
</feature>
<dbReference type="GO" id="GO:0000319">
    <property type="term" value="F:sulfite transmembrane transporter activity"/>
    <property type="evidence" value="ECO:0007669"/>
    <property type="project" value="TreeGrafter"/>
</dbReference>
<evidence type="ECO:0000313" key="9">
    <source>
        <dbReference type="EMBL" id="NWJ46993.1"/>
    </source>
</evidence>
<geneLocation type="plasmid" evidence="10 12">
    <name>unnamed1</name>
</geneLocation>
<reference evidence="10" key="2">
    <citation type="journal article" date="2024" name="Nature">
        <title>Anoxygenic phototroph of the Chloroflexota uses a type I reaction centre.</title>
        <authorList>
            <person name="Tsuji J.M."/>
            <person name="Shaw N.A."/>
            <person name="Nagashima S."/>
            <person name="Venkiteswaran J.J."/>
            <person name="Schiff S.L."/>
            <person name="Watanabe T."/>
            <person name="Fukui M."/>
            <person name="Hanada S."/>
            <person name="Tank M."/>
            <person name="Neufeld J.D."/>
        </authorList>
    </citation>
    <scope>NUCLEOTIDE SEQUENCE</scope>
    <source>
        <strain evidence="10">L227-S17</strain>
        <plasmid evidence="10 12">unnamed1</plasmid>
    </source>
</reference>
<evidence type="ECO:0000256" key="8">
    <source>
        <dbReference type="SAM" id="Phobius"/>
    </source>
</evidence>
<sequence>MTTSPAPTIAPDTKTGVLHTFHPAWFAAVMGTGVLSVAIYQNPGGISELKPITDPLSVAILMLAYILAVLLGVPYLWRWFRHPAFAWKDLRHPILGAMYATFPAGLLVLAIATANAGSLLFSKDIANTIIVTLAMLGGVLAFLISLVFTYILFTTPSINAEQVGGGWFIPPVVNILLPLALAPLLETAGKDGARVLLVISYAAWGIGIFLFILVAALLYARMIYHALPAAHFAPSLWIGLAPIGVGSIDLVRLAQKGAVIWGDQSQVILSISSIAATAIWGFGLWWLPMAGLLLVRYLRQGGLHFTLGWWAFTFPVGAFTVSTLALARQWKVDFMEWLGVGFFLLLVAFWLTVAIRTVTGIRTGEVWKR</sequence>
<evidence type="ECO:0000256" key="6">
    <source>
        <dbReference type="ARBA" id="ARBA00022989"/>
    </source>
</evidence>
<keyword evidence="12" id="KW-1185">Reference proteome</keyword>
<dbReference type="Gene3D" id="1.50.10.150">
    <property type="entry name" value="Voltage-dependent anion channel"/>
    <property type="match status" value="1"/>
</dbReference>
<dbReference type="EMBL" id="JACATZ010000001">
    <property type="protein sequence ID" value="NWJ46993.1"/>
    <property type="molecule type" value="Genomic_DNA"/>
</dbReference>
<feature type="transmembrane region" description="Helical" evidence="8">
    <location>
        <begin position="334"/>
        <end position="355"/>
    </location>
</feature>
<feature type="transmembrane region" description="Helical" evidence="8">
    <location>
        <begin position="128"/>
        <end position="153"/>
    </location>
</feature>
<comment type="subcellular location">
    <subcellularLocation>
        <location evidence="1">Cell membrane</location>
        <topology evidence="1">Multi-pass membrane protein</topology>
    </subcellularLocation>
</comment>
<keyword evidence="7 8" id="KW-0472">Membrane</keyword>
<keyword evidence="6 8" id="KW-1133">Transmembrane helix</keyword>
<accession>A0A8T7M4H4</accession>
<dbReference type="InterPro" id="IPR004695">
    <property type="entry name" value="SLAC1/Mae1/Ssu1/TehA"/>
</dbReference>
<evidence type="ECO:0000256" key="7">
    <source>
        <dbReference type="ARBA" id="ARBA00023136"/>
    </source>
</evidence>
<dbReference type="EMBL" id="CP128401">
    <property type="protein sequence ID" value="WJW70012.1"/>
    <property type="molecule type" value="Genomic_DNA"/>
</dbReference>
<organism evidence="9 11">
    <name type="scientific">Candidatus Chlorohelix allophototropha</name>
    <dbReference type="NCBI Taxonomy" id="3003348"/>
    <lineage>
        <taxon>Bacteria</taxon>
        <taxon>Bacillati</taxon>
        <taxon>Chloroflexota</taxon>
        <taxon>Chloroflexia</taxon>
        <taxon>Candidatus Chloroheliales</taxon>
        <taxon>Candidatus Chloroheliaceae</taxon>
        <taxon>Candidatus Chlorohelix</taxon>
    </lineage>
</organism>
<keyword evidence="5 8" id="KW-0812">Transmembrane</keyword>
<evidence type="ECO:0000256" key="5">
    <source>
        <dbReference type="ARBA" id="ARBA00022692"/>
    </source>
</evidence>
<keyword evidence="10" id="KW-0614">Plasmid</keyword>
<evidence type="ECO:0000313" key="11">
    <source>
        <dbReference type="Proteomes" id="UP000521676"/>
    </source>
</evidence>
<feature type="transmembrane region" description="Helical" evidence="8">
    <location>
        <begin position="165"/>
        <end position="185"/>
    </location>
</feature>
<feature type="transmembrane region" description="Helical" evidence="8">
    <location>
        <begin position="97"/>
        <end position="121"/>
    </location>
</feature>
<evidence type="ECO:0000256" key="1">
    <source>
        <dbReference type="ARBA" id="ARBA00004651"/>
    </source>
</evidence>